<dbReference type="Gene3D" id="1.20.1280.50">
    <property type="match status" value="1"/>
</dbReference>
<dbReference type="Proteomes" id="UP001383192">
    <property type="component" value="Unassembled WGS sequence"/>
</dbReference>
<comment type="caution">
    <text evidence="2">The sequence shown here is derived from an EMBL/GenBank/DDBJ whole genome shotgun (WGS) entry which is preliminary data.</text>
</comment>
<evidence type="ECO:0008006" key="4">
    <source>
        <dbReference type="Google" id="ProtNLM"/>
    </source>
</evidence>
<organism evidence="2 3">
    <name type="scientific">Paramarasmius palmivorus</name>
    <dbReference type="NCBI Taxonomy" id="297713"/>
    <lineage>
        <taxon>Eukaryota</taxon>
        <taxon>Fungi</taxon>
        <taxon>Dikarya</taxon>
        <taxon>Basidiomycota</taxon>
        <taxon>Agaricomycotina</taxon>
        <taxon>Agaricomycetes</taxon>
        <taxon>Agaricomycetidae</taxon>
        <taxon>Agaricales</taxon>
        <taxon>Marasmiineae</taxon>
        <taxon>Marasmiaceae</taxon>
        <taxon>Paramarasmius</taxon>
    </lineage>
</organism>
<evidence type="ECO:0000256" key="1">
    <source>
        <dbReference type="SAM" id="Coils"/>
    </source>
</evidence>
<dbReference type="AlphaFoldDB" id="A0AAW0CPE4"/>
<sequence>MLVSTYVPSQSEIKETMTTLTAAEAELHRCEAELLRLRELVNRLEQKRDNIRYRTEERRCLISAFRKLPREILELIFEEACLSTDYTLSISTRRHSVKSLSLSLYRVSRRWRAIVADRPQLWSSISVDFYRVRRDINPLLRTFLRHSASHTLKLHLQDSSREDFHSWSSPMKYPGHFGEAAFVLLAGEFSRCRELSLSIEEDAISLLTPQNLTQVSFCTLETFHANTVGFSILHGSNRWFWNGISTASKLKDASLAHPHLLASIPCSQLTSLTLGTVNEGAWQSILRRCHSLEMVNAKDVTREGHLNDDSTPPILLPHLRSVSLATSDSAEVFSSFFAAATTPSLVSVKLRAASIHRWRANLDADLSSFIAMLKRSACSDTFRELTLQCLRGCITPSDINLIMQLSPNLTSLEMWTQGDDHPMELMENIVPQLLPNLTVPQISDSNEPVLAPKLTHLVINDVFNTAFKTDDIAELILDMAESRSAMRLAQMGRTGVSPLEKLSLSFADQPFWVTNAEVGIKGPLIQSRLEALQEAGVECVIEWYSDANDDV</sequence>
<accession>A0AAW0CPE4</accession>
<evidence type="ECO:0000313" key="3">
    <source>
        <dbReference type="Proteomes" id="UP001383192"/>
    </source>
</evidence>
<dbReference type="InterPro" id="IPR032675">
    <property type="entry name" value="LRR_dom_sf"/>
</dbReference>
<gene>
    <name evidence="2" type="ORF">VNI00_009061</name>
</gene>
<feature type="coiled-coil region" evidence="1">
    <location>
        <begin position="13"/>
        <end position="54"/>
    </location>
</feature>
<dbReference type="EMBL" id="JAYKXP010000032">
    <property type="protein sequence ID" value="KAK7041772.1"/>
    <property type="molecule type" value="Genomic_DNA"/>
</dbReference>
<protein>
    <recommendedName>
        <fullName evidence="4">F-box domain-containing protein</fullName>
    </recommendedName>
</protein>
<evidence type="ECO:0000313" key="2">
    <source>
        <dbReference type="EMBL" id="KAK7041772.1"/>
    </source>
</evidence>
<keyword evidence="1" id="KW-0175">Coiled coil</keyword>
<keyword evidence="3" id="KW-1185">Reference proteome</keyword>
<name>A0AAW0CPE4_9AGAR</name>
<dbReference type="Gene3D" id="3.80.10.10">
    <property type="entry name" value="Ribonuclease Inhibitor"/>
    <property type="match status" value="1"/>
</dbReference>
<reference evidence="2 3" key="1">
    <citation type="submission" date="2024-01" db="EMBL/GenBank/DDBJ databases">
        <title>A draft genome for a cacao thread blight-causing isolate of Paramarasmius palmivorus.</title>
        <authorList>
            <person name="Baruah I.K."/>
            <person name="Bukari Y."/>
            <person name="Amoako-Attah I."/>
            <person name="Meinhardt L.W."/>
            <person name="Bailey B.A."/>
            <person name="Cohen S.P."/>
        </authorList>
    </citation>
    <scope>NUCLEOTIDE SEQUENCE [LARGE SCALE GENOMIC DNA]</scope>
    <source>
        <strain evidence="2 3">GH-12</strain>
    </source>
</reference>
<proteinExistence type="predicted"/>